<dbReference type="EMBL" id="CP031229">
    <property type="protein sequence ID" value="AXH96237.1"/>
    <property type="molecule type" value="Genomic_DNA"/>
</dbReference>
<sequence>MNPARPPGTTAPTGSTGRRKARWSTVEEIKDYIREHGLRPGDPLPTENELCEELGVSRSSVREAMRTLSSLDIVEVRHGHGSFVGGLSMSPLVSGLVFRGSLNRDGTFRTLREVVQVRIALDMAVAEELVSTYRGTTNEDLRELVGRMRRRSEAGETFVEEDGEFHRALLSQLDNTVVRQLVGAFWEVHTSVVPMLGIATSAEIATTVEAHGEMIDALEAGDVPAYHEAVLRHYAPLQHAIEQGLAETEDGTHD</sequence>
<dbReference type="InterPro" id="IPR011711">
    <property type="entry name" value="GntR_C"/>
</dbReference>
<evidence type="ECO:0000256" key="1">
    <source>
        <dbReference type="ARBA" id="ARBA00023015"/>
    </source>
</evidence>
<evidence type="ECO:0000259" key="5">
    <source>
        <dbReference type="PROSITE" id="PS50949"/>
    </source>
</evidence>
<evidence type="ECO:0000256" key="2">
    <source>
        <dbReference type="ARBA" id="ARBA00023125"/>
    </source>
</evidence>
<keyword evidence="3" id="KW-0804">Transcription</keyword>
<protein>
    <submittedName>
        <fullName evidence="6">FadR family transcriptional regulator</fullName>
    </submittedName>
</protein>
<dbReference type="InterPro" id="IPR000524">
    <property type="entry name" value="Tscrpt_reg_HTH_GntR"/>
</dbReference>
<accession>A0A345NMH9</accession>
<dbReference type="GO" id="GO:0003677">
    <property type="term" value="F:DNA binding"/>
    <property type="evidence" value="ECO:0007669"/>
    <property type="project" value="UniProtKB-KW"/>
</dbReference>
<dbReference type="CDD" id="cd07377">
    <property type="entry name" value="WHTH_GntR"/>
    <property type="match status" value="1"/>
</dbReference>
<evidence type="ECO:0000313" key="6">
    <source>
        <dbReference type="EMBL" id="AXH96237.1"/>
    </source>
</evidence>
<feature type="domain" description="HTH gntR-type" evidence="5">
    <location>
        <begin position="19"/>
        <end position="87"/>
    </location>
</feature>
<dbReference type="PROSITE" id="PS50949">
    <property type="entry name" value="HTH_GNTR"/>
    <property type="match status" value="1"/>
</dbReference>
<gene>
    <name evidence="6" type="ORF">DV701_08945</name>
</gene>
<dbReference type="SUPFAM" id="SSF46785">
    <property type="entry name" value="Winged helix' DNA-binding domain"/>
    <property type="match status" value="1"/>
</dbReference>
<feature type="compositionally biased region" description="Low complexity" evidence="4">
    <location>
        <begin position="7"/>
        <end position="16"/>
    </location>
</feature>
<dbReference type="GO" id="GO:0003700">
    <property type="term" value="F:DNA-binding transcription factor activity"/>
    <property type="evidence" value="ECO:0007669"/>
    <property type="project" value="InterPro"/>
</dbReference>
<dbReference type="SUPFAM" id="SSF48008">
    <property type="entry name" value="GntR ligand-binding domain-like"/>
    <property type="match status" value="1"/>
</dbReference>
<dbReference type="InterPro" id="IPR036388">
    <property type="entry name" value="WH-like_DNA-bd_sf"/>
</dbReference>
<evidence type="ECO:0000313" key="7">
    <source>
        <dbReference type="Proteomes" id="UP000253790"/>
    </source>
</evidence>
<keyword evidence="1" id="KW-0805">Transcription regulation</keyword>
<dbReference type="SMART" id="SM00895">
    <property type="entry name" value="FCD"/>
    <property type="match status" value="1"/>
</dbReference>
<evidence type="ECO:0000256" key="4">
    <source>
        <dbReference type="SAM" id="MobiDB-lite"/>
    </source>
</evidence>
<dbReference type="Pfam" id="PF00392">
    <property type="entry name" value="GntR"/>
    <property type="match status" value="1"/>
</dbReference>
<proteinExistence type="predicted"/>
<name>A0A345NMH9_9MICO</name>
<dbReference type="Pfam" id="PF07729">
    <property type="entry name" value="FCD"/>
    <property type="match status" value="1"/>
</dbReference>
<dbReference type="AlphaFoldDB" id="A0A345NMH9"/>
<dbReference type="Gene3D" id="1.20.120.530">
    <property type="entry name" value="GntR ligand-binding domain-like"/>
    <property type="match status" value="1"/>
</dbReference>
<dbReference type="Proteomes" id="UP000253790">
    <property type="component" value="Chromosome"/>
</dbReference>
<dbReference type="InterPro" id="IPR008920">
    <property type="entry name" value="TF_FadR/GntR_C"/>
</dbReference>
<keyword evidence="7" id="KW-1185">Reference proteome</keyword>
<dbReference type="SMART" id="SM00345">
    <property type="entry name" value="HTH_GNTR"/>
    <property type="match status" value="1"/>
</dbReference>
<feature type="region of interest" description="Disordered" evidence="4">
    <location>
        <begin position="1"/>
        <end position="22"/>
    </location>
</feature>
<organism evidence="6 7">
    <name type="scientific">Ornithinimicrobium avium</name>
    <dbReference type="NCBI Taxonomy" id="2283195"/>
    <lineage>
        <taxon>Bacteria</taxon>
        <taxon>Bacillati</taxon>
        <taxon>Actinomycetota</taxon>
        <taxon>Actinomycetes</taxon>
        <taxon>Micrococcales</taxon>
        <taxon>Ornithinimicrobiaceae</taxon>
        <taxon>Ornithinimicrobium</taxon>
    </lineage>
</organism>
<keyword evidence="2" id="KW-0238">DNA-binding</keyword>
<evidence type="ECO:0000256" key="3">
    <source>
        <dbReference type="ARBA" id="ARBA00023163"/>
    </source>
</evidence>
<reference evidence="6 7" key="1">
    <citation type="submission" date="2018-07" db="EMBL/GenBank/DDBJ databases">
        <title>Complete genome sequencing of Ornithinimicrobium sp. AMA3305.</title>
        <authorList>
            <person name="Bae J.-W."/>
        </authorList>
    </citation>
    <scope>NUCLEOTIDE SEQUENCE [LARGE SCALE GENOMIC DNA]</scope>
    <source>
        <strain evidence="6 7">AMA3305</strain>
    </source>
</reference>
<dbReference type="InterPro" id="IPR036390">
    <property type="entry name" value="WH_DNA-bd_sf"/>
</dbReference>
<dbReference type="RefSeq" id="WP_114928002.1">
    <property type="nucleotide sequence ID" value="NZ_CP031229.1"/>
</dbReference>
<dbReference type="PRINTS" id="PR00035">
    <property type="entry name" value="HTHGNTR"/>
</dbReference>
<dbReference type="OrthoDB" id="3523737at2"/>
<dbReference type="Gene3D" id="1.10.10.10">
    <property type="entry name" value="Winged helix-like DNA-binding domain superfamily/Winged helix DNA-binding domain"/>
    <property type="match status" value="1"/>
</dbReference>
<dbReference type="PANTHER" id="PTHR43537">
    <property type="entry name" value="TRANSCRIPTIONAL REGULATOR, GNTR FAMILY"/>
    <property type="match status" value="1"/>
</dbReference>
<dbReference type="KEGG" id="orn:DV701_08945"/>
<dbReference type="PANTHER" id="PTHR43537:SF5">
    <property type="entry name" value="UXU OPERON TRANSCRIPTIONAL REGULATOR"/>
    <property type="match status" value="1"/>
</dbReference>